<sequence length="751" mass="86134">MAERFFEIVLGAQRVGAAYLTRFIIRRFKKGPAFEDISFLSTQQTYQDLFTRNLVFAFLNLGIAFTFGSSGYLQIACIALWFVVQFGTNVYRWIANFGVYLSARLEEEDGVTVPSHQAFEFDGIEKYEHTMMLDQTGFRCLLLKSAKNESDIVRCELFSISITTPPIYDALSYHWGPRSPPGEEKYILCGHEKILVSDNCMSALLHLRRRHSDRLLWIDAICIDQTNTQEASQQVQIMGKIYQNAAQVIVWLGPSTPESRLAFRYLALLLQLTRLPTFMRARSTKRLYDKIRKRKHGHVIVQLSHRSWFSRVWTVQEVALAKIGCCSIVCGKDTADFDHLNGNLWIAAAELNIRQEYPLNDMLYHQSTNIFRFQLRSAVLFKDKPRNRTFAALMRYLTVFGATDPKDKVFSLYGILEQLGFKMPKPNYEDTLDEIYWKSTASIIRHEPSLSFLSLASGIVTHIPNAPSWVPDFRKMNTFMSMDGSVHATKTSPPILTIKNRDYELHVSGHIIDTIRDYSKRHVWEPEFGSTEVRDGRYFGLYNPEECLPTIHTLQEWTTMGIVVGSRVTEKYGNVYETMMSTVTQGHLGLLAAGGKDYSNFFTVLCSTQPMWDMAEDAEVFFEAARNDPQMRARFFDDPVWRSYVENPYWLTMCAMKVDDKIARVLHLVWAIARGNTVFETETGWFGLASHTLKEGDVVALISGMNLPAVLRPVLGTGERKFMFVGTAYVHGMMQGEQWDDERKMEKLVLV</sequence>
<dbReference type="EMBL" id="JAZHXI010000016">
    <property type="protein sequence ID" value="KAL2062663.1"/>
    <property type="molecule type" value="Genomic_DNA"/>
</dbReference>
<feature type="domain" description="Heterokaryon incompatibility" evidence="2">
    <location>
        <begin position="168"/>
        <end position="317"/>
    </location>
</feature>
<dbReference type="PANTHER" id="PTHR24148:SF64">
    <property type="entry name" value="HETEROKARYON INCOMPATIBILITY DOMAIN-CONTAINING PROTEIN"/>
    <property type="match status" value="1"/>
</dbReference>
<dbReference type="Pfam" id="PF06985">
    <property type="entry name" value="HET"/>
    <property type="match status" value="1"/>
</dbReference>
<gene>
    <name evidence="3" type="ORF">VTL71DRAFT_5735</name>
</gene>
<dbReference type="PANTHER" id="PTHR24148">
    <property type="entry name" value="ANKYRIN REPEAT DOMAIN-CONTAINING PROTEIN 39 HOMOLOG-RELATED"/>
    <property type="match status" value="1"/>
</dbReference>
<dbReference type="Pfam" id="PF26639">
    <property type="entry name" value="Het-6_barrel"/>
    <property type="match status" value="1"/>
</dbReference>
<keyword evidence="4" id="KW-1185">Reference proteome</keyword>
<protein>
    <recommendedName>
        <fullName evidence="2">Heterokaryon incompatibility domain-containing protein</fullName>
    </recommendedName>
</protein>
<accession>A0ABR4C0W6</accession>
<comment type="caution">
    <text evidence="3">The sequence shown here is derived from an EMBL/GenBank/DDBJ whole genome shotgun (WGS) entry which is preliminary data.</text>
</comment>
<reference evidence="3 4" key="1">
    <citation type="journal article" date="2024" name="Commun. Biol.">
        <title>Comparative genomic analysis of thermophilic fungi reveals convergent evolutionary adaptations and gene losses.</title>
        <authorList>
            <person name="Steindorff A.S."/>
            <person name="Aguilar-Pontes M.V."/>
            <person name="Robinson A.J."/>
            <person name="Andreopoulos B."/>
            <person name="LaButti K."/>
            <person name="Kuo A."/>
            <person name="Mondo S."/>
            <person name="Riley R."/>
            <person name="Otillar R."/>
            <person name="Haridas S."/>
            <person name="Lipzen A."/>
            <person name="Grimwood J."/>
            <person name="Schmutz J."/>
            <person name="Clum A."/>
            <person name="Reid I.D."/>
            <person name="Moisan M.C."/>
            <person name="Butler G."/>
            <person name="Nguyen T.T.M."/>
            <person name="Dewar K."/>
            <person name="Conant G."/>
            <person name="Drula E."/>
            <person name="Henrissat B."/>
            <person name="Hansel C."/>
            <person name="Singer S."/>
            <person name="Hutchinson M.I."/>
            <person name="de Vries R.P."/>
            <person name="Natvig D.O."/>
            <person name="Powell A.J."/>
            <person name="Tsang A."/>
            <person name="Grigoriev I.V."/>
        </authorList>
    </citation>
    <scope>NUCLEOTIDE SEQUENCE [LARGE SCALE GENOMIC DNA]</scope>
    <source>
        <strain evidence="3 4">CBS 494.80</strain>
    </source>
</reference>
<keyword evidence="1" id="KW-1133">Transmembrane helix</keyword>
<evidence type="ECO:0000256" key="1">
    <source>
        <dbReference type="SAM" id="Phobius"/>
    </source>
</evidence>
<dbReference type="InterPro" id="IPR010730">
    <property type="entry name" value="HET"/>
</dbReference>
<organism evidence="3 4">
    <name type="scientific">Oculimacula yallundae</name>
    <dbReference type="NCBI Taxonomy" id="86028"/>
    <lineage>
        <taxon>Eukaryota</taxon>
        <taxon>Fungi</taxon>
        <taxon>Dikarya</taxon>
        <taxon>Ascomycota</taxon>
        <taxon>Pezizomycotina</taxon>
        <taxon>Leotiomycetes</taxon>
        <taxon>Helotiales</taxon>
        <taxon>Ploettnerulaceae</taxon>
        <taxon>Oculimacula</taxon>
    </lineage>
</organism>
<keyword evidence="1" id="KW-0472">Membrane</keyword>
<evidence type="ECO:0000259" key="2">
    <source>
        <dbReference type="Pfam" id="PF06985"/>
    </source>
</evidence>
<proteinExistence type="predicted"/>
<keyword evidence="1" id="KW-0812">Transmembrane</keyword>
<dbReference type="Proteomes" id="UP001595075">
    <property type="component" value="Unassembled WGS sequence"/>
</dbReference>
<evidence type="ECO:0000313" key="4">
    <source>
        <dbReference type="Proteomes" id="UP001595075"/>
    </source>
</evidence>
<dbReference type="InterPro" id="IPR052895">
    <property type="entry name" value="HetReg/Transcr_Mod"/>
</dbReference>
<evidence type="ECO:0000313" key="3">
    <source>
        <dbReference type="EMBL" id="KAL2062663.1"/>
    </source>
</evidence>
<feature type="transmembrane region" description="Helical" evidence="1">
    <location>
        <begin position="54"/>
        <end position="84"/>
    </location>
</feature>
<name>A0ABR4C0W6_9HELO</name>